<keyword evidence="5" id="KW-0808">Transferase</keyword>
<dbReference type="PANTHER" id="PTHR43094">
    <property type="entry name" value="AMINOTRANSFERASE"/>
    <property type="match status" value="1"/>
</dbReference>
<dbReference type="CDD" id="cd00610">
    <property type="entry name" value="OAT_like"/>
    <property type="match status" value="1"/>
</dbReference>
<protein>
    <submittedName>
        <fullName evidence="5">Aspartate aminotransferase family protein</fullName>
    </submittedName>
</protein>
<feature type="coiled-coil region" evidence="4">
    <location>
        <begin position="418"/>
        <end position="449"/>
    </location>
</feature>
<evidence type="ECO:0000256" key="3">
    <source>
        <dbReference type="RuleBase" id="RU003560"/>
    </source>
</evidence>
<accession>A0AAE3IUF6</accession>
<dbReference type="EMBL" id="JAOUSF010000003">
    <property type="protein sequence ID" value="MCU9613626.1"/>
    <property type="molecule type" value="Genomic_DNA"/>
</dbReference>
<keyword evidence="4" id="KW-0175">Coiled coil</keyword>
<evidence type="ECO:0000256" key="1">
    <source>
        <dbReference type="ARBA" id="ARBA00008954"/>
    </source>
</evidence>
<sequence>MNKSYVIKPIVDEELPMISHGSGIYLYDVTGKEYIDGCSGAVTANIGHGIQEVLNKINEQGKRVSFVYRSQFTNEAAEQLAKKLIDSIGSEFDGVFFVNSGSEATETALKIAIQYWQEKGNFKKTRVISRWLSYHGITNGALSMSGHPLRRDRFTELLQDYPTLNPPYCYRCPFQLNYPECQLQCANELELMIERIGADHIAAFIAEPIIGAAGGAVTPPKDYYGKIAEICKKYDILFIADEVMTGCGRTGKMLGIEHWGVVPDIVALGKGLSAGYSPLAATIVHKRILEPIRSGSKSIMSGHTLSANPASTAAGLAVLEFLESNKVIEAVGDKGEYLINQLKSFQGKYHTIGDVRGLGLLIGLEIVLNRITKQPFPRSQQATFELIRIAKEKGLLLYPSQAGNDGIHGDAVIVAPPLTITKEEIDELILRLEQTMDEFEAQMLDERGRE</sequence>
<evidence type="ECO:0000313" key="5">
    <source>
        <dbReference type="EMBL" id="MCU9613626.1"/>
    </source>
</evidence>
<dbReference type="Pfam" id="PF00202">
    <property type="entry name" value="Aminotran_3"/>
    <property type="match status" value="1"/>
</dbReference>
<keyword evidence="6" id="KW-1185">Reference proteome</keyword>
<dbReference type="InterPro" id="IPR015422">
    <property type="entry name" value="PyrdxlP-dep_Trfase_small"/>
</dbReference>
<dbReference type="AlphaFoldDB" id="A0AAE3IUF6"/>
<organism evidence="5 6">
    <name type="scientific">Perspicuibacillus lycopersici</name>
    <dbReference type="NCBI Taxonomy" id="1325689"/>
    <lineage>
        <taxon>Bacteria</taxon>
        <taxon>Bacillati</taxon>
        <taxon>Bacillota</taxon>
        <taxon>Bacilli</taxon>
        <taxon>Bacillales</taxon>
        <taxon>Bacillaceae</taxon>
        <taxon>Perspicuibacillus</taxon>
    </lineage>
</organism>
<dbReference type="PIRSF" id="PIRSF000521">
    <property type="entry name" value="Transaminase_4ab_Lys_Orn"/>
    <property type="match status" value="1"/>
</dbReference>
<dbReference type="SUPFAM" id="SSF53383">
    <property type="entry name" value="PLP-dependent transferases"/>
    <property type="match status" value="1"/>
</dbReference>
<dbReference type="PROSITE" id="PS00600">
    <property type="entry name" value="AA_TRANSFER_CLASS_3"/>
    <property type="match status" value="1"/>
</dbReference>
<keyword evidence="2 3" id="KW-0663">Pyridoxal phosphate</keyword>
<keyword evidence="5" id="KW-0032">Aminotransferase</keyword>
<comment type="caution">
    <text evidence="5">The sequence shown here is derived from an EMBL/GenBank/DDBJ whole genome shotgun (WGS) entry which is preliminary data.</text>
</comment>
<dbReference type="RefSeq" id="WP_263073550.1">
    <property type="nucleotide sequence ID" value="NZ_JAOUSF010000003.1"/>
</dbReference>
<reference evidence="5" key="1">
    <citation type="submission" date="2022-10" db="EMBL/GenBank/DDBJ databases">
        <title>Description of Fervidibacillus gen. nov. in the family Fervidibacillaceae fam. nov. with two species, Fervidibacillus albus sp. nov., and Fervidibacillus halotolerans sp. nov., isolated from tidal flat sediments.</title>
        <authorList>
            <person name="Kwon K.K."/>
            <person name="Yang S.-H."/>
        </authorList>
    </citation>
    <scope>NUCLEOTIDE SEQUENCE</scope>
    <source>
        <strain evidence="5">JCM 19140</strain>
    </source>
</reference>
<evidence type="ECO:0000256" key="4">
    <source>
        <dbReference type="SAM" id="Coils"/>
    </source>
</evidence>
<dbReference type="NCBIfam" id="NF005375">
    <property type="entry name" value="PRK06917.1"/>
    <property type="match status" value="1"/>
</dbReference>
<gene>
    <name evidence="5" type="ORF">OEV98_08640</name>
</gene>
<dbReference type="InterPro" id="IPR005814">
    <property type="entry name" value="Aminotrans_3"/>
</dbReference>
<dbReference type="Gene3D" id="3.90.1150.10">
    <property type="entry name" value="Aspartate Aminotransferase, domain 1"/>
    <property type="match status" value="1"/>
</dbReference>
<dbReference type="InterPro" id="IPR015424">
    <property type="entry name" value="PyrdxlP-dep_Trfase"/>
</dbReference>
<dbReference type="Gene3D" id="3.40.640.10">
    <property type="entry name" value="Type I PLP-dependent aspartate aminotransferase-like (Major domain)"/>
    <property type="match status" value="1"/>
</dbReference>
<dbReference type="Proteomes" id="UP001209318">
    <property type="component" value="Unassembled WGS sequence"/>
</dbReference>
<comment type="similarity">
    <text evidence="1 3">Belongs to the class-III pyridoxal-phosphate-dependent aminotransferase family.</text>
</comment>
<dbReference type="GO" id="GO:0030170">
    <property type="term" value="F:pyridoxal phosphate binding"/>
    <property type="evidence" value="ECO:0007669"/>
    <property type="project" value="InterPro"/>
</dbReference>
<dbReference type="InterPro" id="IPR049704">
    <property type="entry name" value="Aminotrans_3_PPA_site"/>
</dbReference>
<dbReference type="InterPro" id="IPR015421">
    <property type="entry name" value="PyrdxlP-dep_Trfase_major"/>
</dbReference>
<evidence type="ECO:0000313" key="6">
    <source>
        <dbReference type="Proteomes" id="UP001209318"/>
    </source>
</evidence>
<name>A0AAE3IUF6_9BACI</name>
<dbReference type="PANTHER" id="PTHR43094:SF1">
    <property type="entry name" value="AMINOTRANSFERASE CLASS-III"/>
    <property type="match status" value="1"/>
</dbReference>
<evidence type="ECO:0000256" key="2">
    <source>
        <dbReference type="ARBA" id="ARBA00022898"/>
    </source>
</evidence>
<proteinExistence type="inferred from homology"/>
<dbReference type="GO" id="GO:0008483">
    <property type="term" value="F:transaminase activity"/>
    <property type="evidence" value="ECO:0007669"/>
    <property type="project" value="UniProtKB-KW"/>
</dbReference>